<accession>A0ABS9K093</accession>
<gene>
    <name evidence="2" type="ORF">LZ012_06085</name>
</gene>
<feature type="signal peptide" evidence="1">
    <location>
        <begin position="1"/>
        <end position="23"/>
    </location>
</feature>
<keyword evidence="1" id="KW-0732">Signal</keyword>
<evidence type="ECO:0000313" key="3">
    <source>
        <dbReference type="Proteomes" id="UP001165384"/>
    </source>
</evidence>
<dbReference type="EMBL" id="JAKLTN010000001">
    <property type="protein sequence ID" value="MCG2576563.1"/>
    <property type="molecule type" value="Genomic_DNA"/>
</dbReference>
<protein>
    <recommendedName>
        <fullName evidence="4">Phosphate ABC transporter substrate-binding protein</fullName>
    </recommendedName>
</protein>
<comment type="caution">
    <text evidence="2">The sequence shown here is derived from an EMBL/GenBank/DDBJ whole genome shotgun (WGS) entry which is preliminary data.</text>
</comment>
<organism evidence="2 3">
    <name type="scientific">Dechloromonas hankyongensis</name>
    <dbReference type="NCBI Taxonomy" id="2908002"/>
    <lineage>
        <taxon>Bacteria</taxon>
        <taxon>Pseudomonadati</taxon>
        <taxon>Pseudomonadota</taxon>
        <taxon>Betaproteobacteria</taxon>
        <taxon>Rhodocyclales</taxon>
        <taxon>Azonexaceae</taxon>
        <taxon>Dechloromonas</taxon>
    </lineage>
</organism>
<evidence type="ECO:0000313" key="2">
    <source>
        <dbReference type="EMBL" id="MCG2576563.1"/>
    </source>
</evidence>
<proteinExistence type="predicted"/>
<evidence type="ECO:0000256" key="1">
    <source>
        <dbReference type="SAM" id="SignalP"/>
    </source>
</evidence>
<dbReference type="Proteomes" id="UP001165384">
    <property type="component" value="Unassembled WGS sequence"/>
</dbReference>
<name>A0ABS9K093_9RHOO</name>
<dbReference type="SUPFAM" id="SSF53850">
    <property type="entry name" value="Periplasmic binding protein-like II"/>
    <property type="match status" value="1"/>
</dbReference>
<evidence type="ECO:0008006" key="4">
    <source>
        <dbReference type="Google" id="ProtNLM"/>
    </source>
</evidence>
<feature type="chain" id="PRO_5046584140" description="Phosphate ABC transporter substrate-binding protein" evidence="1">
    <location>
        <begin position="24"/>
        <end position="139"/>
    </location>
</feature>
<keyword evidence="3" id="KW-1185">Reference proteome</keyword>
<sequence length="139" mass="14861">MSRVSSLLAACLLLAGAVGGATAEEVLIIGHHALPKADKATVQRIYTGRSVSIGQHAVAPANLPAGYAARDEFLRAYLEQTEEQYTGYWLVRRYVGKGAPPLELGSVEEVLKYVQGVPGAVGYVPVSQLPRGANVIFRR</sequence>
<reference evidence="2" key="1">
    <citation type="submission" date="2022-01" db="EMBL/GenBank/DDBJ databases">
        <authorList>
            <person name="Jo J.-H."/>
            <person name="Im W.-T."/>
        </authorList>
    </citation>
    <scope>NUCLEOTIDE SEQUENCE</scope>
    <source>
        <strain evidence="2">XY25</strain>
    </source>
</reference>
<dbReference type="RefSeq" id="WP_275708630.1">
    <property type="nucleotide sequence ID" value="NZ_JAKLTN010000001.1"/>
</dbReference>